<evidence type="ECO:0000313" key="2">
    <source>
        <dbReference type="EMBL" id="MFF0499841.1"/>
    </source>
</evidence>
<name>A0ABW6P9M4_9NOCA</name>
<dbReference type="SUPFAM" id="SSF54637">
    <property type="entry name" value="Thioesterase/thiol ester dehydrase-isomerase"/>
    <property type="match status" value="1"/>
</dbReference>
<dbReference type="InterPro" id="IPR039569">
    <property type="entry name" value="FAS1-like_DH_region"/>
</dbReference>
<gene>
    <name evidence="2" type="ORF">ACFYU5_25810</name>
</gene>
<comment type="caution">
    <text evidence="2">The sequence shown here is derived from an EMBL/GenBank/DDBJ whole genome shotgun (WGS) entry which is preliminary data.</text>
</comment>
<dbReference type="EMBL" id="JBIAMT010000005">
    <property type="protein sequence ID" value="MFF0499841.1"/>
    <property type="molecule type" value="Genomic_DNA"/>
</dbReference>
<feature type="domain" description="FAS1-like dehydratase" evidence="1">
    <location>
        <begin position="4"/>
        <end position="133"/>
    </location>
</feature>
<dbReference type="InterPro" id="IPR029069">
    <property type="entry name" value="HotDog_dom_sf"/>
</dbReference>
<organism evidence="2 3">
    <name type="scientific">Nocardia aobensis</name>
    <dbReference type="NCBI Taxonomy" id="257277"/>
    <lineage>
        <taxon>Bacteria</taxon>
        <taxon>Bacillati</taxon>
        <taxon>Actinomycetota</taxon>
        <taxon>Actinomycetes</taxon>
        <taxon>Mycobacteriales</taxon>
        <taxon>Nocardiaceae</taxon>
        <taxon>Nocardia</taxon>
    </lineage>
</organism>
<dbReference type="RefSeq" id="WP_387398649.1">
    <property type="nucleotide sequence ID" value="NZ_JBIAMT010000005.1"/>
</dbReference>
<dbReference type="Proteomes" id="UP001601442">
    <property type="component" value="Unassembled WGS sequence"/>
</dbReference>
<keyword evidence="3" id="KW-1185">Reference proteome</keyword>
<dbReference type="Pfam" id="PF13452">
    <property type="entry name" value="FAS1_DH_region"/>
    <property type="match status" value="1"/>
</dbReference>
<accession>A0ABW6P9M4</accession>
<protein>
    <submittedName>
        <fullName evidence="2">MaoC family dehydratase N-terminal domain-containing protein</fullName>
    </submittedName>
</protein>
<evidence type="ECO:0000313" key="3">
    <source>
        <dbReference type="Proteomes" id="UP001601442"/>
    </source>
</evidence>
<sequence length="145" mass="15826">MTAARFPVEAGHVLTFRRAVGYPDSEAGADTTDVAVPPTFVQASAQFDPEFPMRPGVGPWWGSAADAGTMPEGRGGLHAEQRYTYHRPVRVGDVLSTSTRDGRTWEKNGRSGRLRFSELITEYHDQNGELVVTSLSVGVLTIPHE</sequence>
<proteinExistence type="predicted"/>
<dbReference type="Gene3D" id="3.10.129.10">
    <property type="entry name" value="Hotdog Thioesterase"/>
    <property type="match status" value="1"/>
</dbReference>
<reference evidence="2 3" key="1">
    <citation type="submission" date="2024-10" db="EMBL/GenBank/DDBJ databases">
        <title>The Natural Products Discovery Center: Release of the First 8490 Sequenced Strains for Exploring Actinobacteria Biosynthetic Diversity.</title>
        <authorList>
            <person name="Kalkreuter E."/>
            <person name="Kautsar S.A."/>
            <person name="Yang D."/>
            <person name="Bader C.D."/>
            <person name="Teijaro C.N."/>
            <person name="Fluegel L."/>
            <person name="Davis C.M."/>
            <person name="Simpson J.R."/>
            <person name="Lauterbach L."/>
            <person name="Steele A.D."/>
            <person name="Gui C."/>
            <person name="Meng S."/>
            <person name="Li G."/>
            <person name="Viehrig K."/>
            <person name="Ye F."/>
            <person name="Su P."/>
            <person name="Kiefer A.F."/>
            <person name="Nichols A."/>
            <person name="Cepeda A.J."/>
            <person name="Yan W."/>
            <person name="Fan B."/>
            <person name="Jiang Y."/>
            <person name="Adhikari A."/>
            <person name="Zheng C.-J."/>
            <person name="Schuster L."/>
            <person name="Cowan T.M."/>
            <person name="Smanski M.J."/>
            <person name="Chevrette M.G."/>
            <person name="De Carvalho L.P.S."/>
            <person name="Shen B."/>
        </authorList>
    </citation>
    <scope>NUCLEOTIDE SEQUENCE [LARGE SCALE GENOMIC DNA]</scope>
    <source>
        <strain evidence="2 3">NPDC004119</strain>
    </source>
</reference>
<evidence type="ECO:0000259" key="1">
    <source>
        <dbReference type="Pfam" id="PF13452"/>
    </source>
</evidence>